<evidence type="ECO:0000259" key="2">
    <source>
        <dbReference type="PROSITE" id="PS50013"/>
    </source>
</evidence>
<sequence>MSYGKYVLLTIEEHQDLIARLKRPEDRVDELLKGPLDNDSKVAHLRSHLTNIVQNRLATVEEPPERLATVEEPPERFKTSHAVQNPKNLTRSDSLPADQTVPTPQPPITQPPTIPTTISPDLAKSEFLKHINKHPNIFQVDKQAGTLSIHGQRISIHNINRIAEDISNKSPLTGVQPTLIILSEELKKSGYPERYILNPKRKYKSRTSPRSFSVKPWKQVVDYLHSNDTYTRHYPKSKSIQHNLWVAKGPDSHHMADLAMLPTLKSHNKGFCYILVVVDVFSRYVFARPLKNKECATVTKAYDEILRSKWRIPTRLYTDKGTEFMGKQFRKLCSDLGIIHQNPKNTNVKACYAENAIMRIKRQLEKWFTTTKSYEWTRILPEVVDGLNTTFMTSLGTTPEKVTWKNAPKIWNRLYGDTTKRCAKFKIGDTVRILLDNGPFAKGTRAKWTEEIFKVIKIVPYDIPVYILADTLDREVDGIWYEEEMVLYNKSDDFFEIDKVIRKRTRKGVQEYFVSFKGYDSSFNSWVPADNFKSLDG</sequence>
<gene>
    <name evidence="4" type="primary">Cnig_chr_V.g16370</name>
    <name evidence="4" type="ORF">B9Z55_016370</name>
</gene>
<feature type="domain" description="Integrase catalytic" evidence="3">
    <location>
        <begin position="246"/>
        <end position="407"/>
    </location>
</feature>
<evidence type="ECO:0000313" key="4">
    <source>
        <dbReference type="EMBL" id="PIC22247.1"/>
    </source>
</evidence>
<evidence type="ECO:0000259" key="3">
    <source>
        <dbReference type="PROSITE" id="PS50994"/>
    </source>
</evidence>
<dbReference type="PANTHER" id="PTHR46585">
    <property type="entry name" value="INTEGRASE CORE DOMAIN CONTAINING PROTEIN"/>
    <property type="match status" value="1"/>
</dbReference>
<dbReference type="InterPro" id="IPR016197">
    <property type="entry name" value="Chromo-like_dom_sf"/>
</dbReference>
<dbReference type="EMBL" id="PDUG01000005">
    <property type="protein sequence ID" value="PIC22247.1"/>
    <property type="molecule type" value="Genomic_DNA"/>
</dbReference>
<proteinExistence type="predicted"/>
<dbReference type="SUPFAM" id="SSF53098">
    <property type="entry name" value="Ribonuclease H-like"/>
    <property type="match status" value="1"/>
</dbReference>
<protein>
    <recommendedName>
        <fullName evidence="6">Integrase catalytic domain-containing protein</fullName>
    </recommendedName>
</protein>
<dbReference type="STRING" id="1611254.A0A2G5T4R7"/>
<dbReference type="Pfam" id="PF00385">
    <property type="entry name" value="Chromo"/>
    <property type="match status" value="1"/>
</dbReference>
<dbReference type="Gene3D" id="3.30.420.10">
    <property type="entry name" value="Ribonuclease H-like superfamily/Ribonuclease H"/>
    <property type="match status" value="1"/>
</dbReference>
<dbReference type="Pfam" id="PF00665">
    <property type="entry name" value="rve"/>
    <property type="match status" value="1"/>
</dbReference>
<dbReference type="PROSITE" id="PS50994">
    <property type="entry name" value="INTEGRASE"/>
    <property type="match status" value="1"/>
</dbReference>
<dbReference type="InterPro" id="IPR012337">
    <property type="entry name" value="RNaseH-like_sf"/>
</dbReference>
<dbReference type="SUPFAM" id="SSF54160">
    <property type="entry name" value="Chromo domain-like"/>
    <property type="match status" value="1"/>
</dbReference>
<dbReference type="InterPro" id="IPR036397">
    <property type="entry name" value="RNaseH_sf"/>
</dbReference>
<name>A0A2G5T4R7_9PELO</name>
<dbReference type="CDD" id="cd00024">
    <property type="entry name" value="CD_CSD"/>
    <property type="match status" value="1"/>
</dbReference>
<dbReference type="GO" id="GO:0003676">
    <property type="term" value="F:nucleic acid binding"/>
    <property type="evidence" value="ECO:0007669"/>
    <property type="project" value="InterPro"/>
</dbReference>
<evidence type="ECO:0000256" key="1">
    <source>
        <dbReference type="SAM" id="MobiDB-lite"/>
    </source>
</evidence>
<feature type="domain" description="Chromo" evidence="2">
    <location>
        <begin position="495"/>
        <end position="537"/>
    </location>
</feature>
<dbReference type="Gene3D" id="2.40.50.40">
    <property type="match status" value="1"/>
</dbReference>
<keyword evidence="5" id="KW-1185">Reference proteome</keyword>
<organism evidence="4 5">
    <name type="scientific">Caenorhabditis nigoni</name>
    <dbReference type="NCBI Taxonomy" id="1611254"/>
    <lineage>
        <taxon>Eukaryota</taxon>
        <taxon>Metazoa</taxon>
        <taxon>Ecdysozoa</taxon>
        <taxon>Nematoda</taxon>
        <taxon>Chromadorea</taxon>
        <taxon>Rhabditida</taxon>
        <taxon>Rhabditina</taxon>
        <taxon>Rhabditomorpha</taxon>
        <taxon>Rhabditoidea</taxon>
        <taxon>Rhabditidae</taxon>
        <taxon>Peloderinae</taxon>
        <taxon>Caenorhabditis</taxon>
    </lineage>
</organism>
<dbReference type="OrthoDB" id="5810863at2759"/>
<reference evidence="5" key="1">
    <citation type="submission" date="2017-10" db="EMBL/GenBank/DDBJ databases">
        <title>Rapid genome shrinkage in a self-fertile nematode reveals novel sperm competition proteins.</title>
        <authorList>
            <person name="Yin D."/>
            <person name="Schwarz E.M."/>
            <person name="Thomas C.G."/>
            <person name="Felde R.L."/>
            <person name="Korf I.F."/>
            <person name="Cutter A.D."/>
            <person name="Schartner C.M."/>
            <person name="Ralston E.J."/>
            <person name="Meyer B.J."/>
            <person name="Haag E.S."/>
        </authorList>
    </citation>
    <scope>NUCLEOTIDE SEQUENCE [LARGE SCALE GENOMIC DNA]</scope>
    <source>
        <strain evidence="5">JU1422</strain>
    </source>
</reference>
<evidence type="ECO:0008006" key="6">
    <source>
        <dbReference type="Google" id="ProtNLM"/>
    </source>
</evidence>
<feature type="compositionally biased region" description="Polar residues" evidence="1">
    <location>
        <begin position="81"/>
        <end position="93"/>
    </location>
</feature>
<dbReference type="PANTHER" id="PTHR46585:SF1">
    <property type="entry name" value="CHROMO DOMAIN-CONTAINING PROTEIN"/>
    <property type="match status" value="1"/>
</dbReference>
<accession>A0A2G5T4R7</accession>
<feature type="compositionally biased region" description="Pro residues" evidence="1">
    <location>
        <begin position="103"/>
        <end position="113"/>
    </location>
</feature>
<dbReference type="SMART" id="SM00298">
    <property type="entry name" value="CHROMO"/>
    <property type="match status" value="1"/>
</dbReference>
<dbReference type="PROSITE" id="PS50013">
    <property type="entry name" value="CHROMO_2"/>
    <property type="match status" value="1"/>
</dbReference>
<evidence type="ECO:0000313" key="5">
    <source>
        <dbReference type="Proteomes" id="UP000230233"/>
    </source>
</evidence>
<feature type="region of interest" description="Disordered" evidence="1">
    <location>
        <begin position="63"/>
        <end position="113"/>
    </location>
</feature>
<dbReference type="InterPro" id="IPR000953">
    <property type="entry name" value="Chromo/chromo_shadow_dom"/>
</dbReference>
<dbReference type="InterPro" id="IPR001584">
    <property type="entry name" value="Integrase_cat-core"/>
</dbReference>
<comment type="caution">
    <text evidence="4">The sequence shown here is derived from an EMBL/GenBank/DDBJ whole genome shotgun (WGS) entry which is preliminary data.</text>
</comment>
<dbReference type="AlphaFoldDB" id="A0A2G5T4R7"/>
<dbReference type="InterPro" id="IPR023780">
    <property type="entry name" value="Chromo_domain"/>
</dbReference>
<dbReference type="GO" id="GO:0015074">
    <property type="term" value="P:DNA integration"/>
    <property type="evidence" value="ECO:0007669"/>
    <property type="project" value="InterPro"/>
</dbReference>
<feature type="compositionally biased region" description="Basic and acidic residues" evidence="1">
    <location>
        <begin position="63"/>
        <end position="78"/>
    </location>
</feature>
<dbReference type="Proteomes" id="UP000230233">
    <property type="component" value="Chromosome V"/>
</dbReference>